<proteinExistence type="predicted"/>
<evidence type="ECO:0000313" key="2">
    <source>
        <dbReference type="Proteomes" id="UP001432322"/>
    </source>
</evidence>
<comment type="caution">
    <text evidence="1">The sequence shown here is derived from an EMBL/GenBank/DDBJ whole genome shotgun (WGS) entry which is preliminary data.</text>
</comment>
<name>A0AAV5VAY0_9BILA</name>
<sequence>VIRVLFWVGSSSLSIQLPSPLFPTMKLSLLSLAFLLLLSVAVDSYKIVKSVPVSAIGPAWRSMRVRQFANSSPQLLGFAEGGFRPRFGAYKRGYDYLLPQ</sequence>
<protein>
    <submittedName>
        <fullName evidence="1">Uncharacterized protein</fullName>
    </submittedName>
</protein>
<evidence type="ECO:0000313" key="1">
    <source>
        <dbReference type="EMBL" id="GMT16816.1"/>
    </source>
</evidence>
<accession>A0AAV5VAY0</accession>
<reference evidence="1" key="1">
    <citation type="submission" date="2023-10" db="EMBL/GenBank/DDBJ databases">
        <title>Genome assembly of Pristionchus species.</title>
        <authorList>
            <person name="Yoshida K."/>
            <person name="Sommer R.J."/>
        </authorList>
    </citation>
    <scope>NUCLEOTIDE SEQUENCE</scope>
    <source>
        <strain evidence="1">RS5133</strain>
    </source>
</reference>
<organism evidence="1 2">
    <name type="scientific">Pristionchus fissidentatus</name>
    <dbReference type="NCBI Taxonomy" id="1538716"/>
    <lineage>
        <taxon>Eukaryota</taxon>
        <taxon>Metazoa</taxon>
        <taxon>Ecdysozoa</taxon>
        <taxon>Nematoda</taxon>
        <taxon>Chromadorea</taxon>
        <taxon>Rhabditida</taxon>
        <taxon>Rhabditina</taxon>
        <taxon>Diplogasteromorpha</taxon>
        <taxon>Diplogasteroidea</taxon>
        <taxon>Neodiplogasteridae</taxon>
        <taxon>Pristionchus</taxon>
    </lineage>
</organism>
<dbReference type="Proteomes" id="UP001432322">
    <property type="component" value="Unassembled WGS sequence"/>
</dbReference>
<gene>
    <name evidence="1" type="ORF">PFISCL1PPCAC_8113</name>
</gene>
<dbReference type="EMBL" id="BTSY01000002">
    <property type="protein sequence ID" value="GMT16816.1"/>
    <property type="molecule type" value="Genomic_DNA"/>
</dbReference>
<dbReference type="AlphaFoldDB" id="A0AAV5VAY0"/>
<feature type="non-terminal residue" evidence="1">
    <location>
        <position position="1"/>
    </location>
</feature>
<keyword evidence="2" id="KW-1185">Reference proteome</keyword>